<feature type="domain" description="GW" evidence="3">
    <location>
        <begin position="55"/>
        <end position="111"/>
    </location>
</feature>
<feature type="chain" id="PRO_5014238739" evidence="2">
    <location>
        <begin position="29"/>
        <end position="569"/>
    </location>
</feature>
<name>A0A0R2GS74_9LACO</name>
<dbReference type="Proteomes" id="UP000076244">
    <property type="component" value="Chromosome"/>
</dbReference>
<feature type="signal peptide" evidence="2">
    <location>
        <begin position="1"/>
        <end position="28"/>
    </location>
</feature>
<evidence type="ECO:0000313" key="6">
    <source>
        <dbReference type="Proteomes" id="UP000076244"/>
    </source>
</evidence>
<feature type="domain" description="GW" evidence="3">
    <location>
        <begin position="133"/>
        <end position="199"/>
    </location>
</feature>
<dbReference type="AlphaFoldDB" id="A0A0R2GS74"/>
<keyword evidence="6" id="KW-1185">Reference proteome</keyword>
<keyword evidence="1 2" id="KW-0732">Signal</keyword>
<evidence type="ECO:0000256" key="1">
    <source>
        <dbReference type="ARBA" id="ARBA00022729"/>
    </source>
</evidence>
<gene>
    <name evidence="4" type="ORF">ADU70_1299</name>
    <name evidence="5" type="ORF">ADU72_1398</name>
</gene>
<organism evidence="4 7">
    <name type="scientific">Pediococcus damnosus</name>
    <dbReference type="NCBI Taxonomy" id="51663"/>
    <lineage>
        <taxon>Bacteria</taxon>
        <taxon>Bacillati</taxon>
        <taxon>Bacillota</taxon>
        <taxon>Bacilli</taxon>
        <taxon>Lactobacillales</taxon>
        <taxon>Lactobacillaceae</taxon>
        <taxon>Pediococcus</taxon>
    </lineage>
</organism>
<dbReference type="InterPro" id="IPR038200">
    <property type="entry name" value="GW_dom_sf"/>
</dbReference>
<protein>
    <submittedName>
        <fullName evidence="4">Extracellular protein</fullName>
    </submittedName>
</protein>
<dbReference type="Gene3D" id="2.30.30.170">
    <property type="match status" value="1"/>
</dbReference>
<dbReference type="EMBL" id="CP012288">
    <property type="protein sequence ID" value="AMV67327.1"/>
    <property type="molecule type" value="Genomic_DNA"/>
</dbReference>
<dbReference type="KEGG" id="pdm:ADU72_1398"/>
<evidence type="ECO:0000256" key="2">
    <source>
        <dbReference type="SAM" id="SignalP"/>
    </source>
</evidence>
<dbReference type="SUPFAM" id="SSF82057">
    <property type="entry name" value="Prokaryotic SH3-related domain"/>
    <property type="match status" value="1"/>
</dbReference>
<reference evidence="6 7" key="1">
    <citation type="journal article" date="2016" name="PLoS ONE">
        <title>The Identification of Novel Diagnostic Marker Genes for the Detection of Beer Spoiling Pediococcus damnosus Strains Using the BlAst Diagnostic Gene findEr.</title>
        <authorList>
            <person name="Behr J."/>
            <person name="Geissler A.J."/>
            <person name="Schmid J."/>
            <person name="Zehe A."/>
            <person name="Vogel R.F."/>
        </authorList>
    </citation>
    <scope>NUCLEOTIDE SEQUENCE [LARGE SCALE GENOMIC DNA]</scope>
    <source>
        <strain evidence="4 7">TMW 2.1533</strain>
        <strain evidence="5 6">TMW 2.1535</strain>
    </source>
</reference>
<dbReference type="OrthoDB" id="2276332at2"/>
<evidence type="ECO:0000313" key="4">
    <source>
        <dbReference type="EMBL" id="AMV62787.1"/>
    </source>
</evidence>
<accession>A0A0R2GS74</accession>
<evidence type="ECO:0000313" key="7">
    <source>
        <dbReference type="Proteomes" id="UP000076405"/>
    </source>
</evidence>
<evidence type="ECO:0000259" key="3">
    <source>
        <dbReference type="Pfam" id="PF13457"/>
    </source>
</evidence>
<dbReference type="EMBL" id="CP012275">
    <property type="protein sequence ID" value="AMV62787.1"/>
    <property type="molecule type" value="Genomic_DNA"/>
</dbReference>
<dbReference type="InterPro" id="IPR025987">
    <property type="entry name" value="GW_dom"/>
</dbReference>
<evidence type="ECO:0000313" key="5">
    <source>
        <dbReference type="EMBL" id="AMV67327.1"/>
    </source>
</evidence>
<sequence>MIIKFKQAITRAICVTAATMALATPAFASATHKVTGNKAVTHSSKVVVRNYRSKSNNKRIYTLKSAGQGKYTLKSKYYVHSFTKFTLLRTAKVSGKTYYEVKSPSGCTGWIWSGYLGDPTTYYSKLSANSFQVKSNATNNFYNHVPGGDYGAGKLAHYGKNYRGKIMTVTGEAKKVYKTHYYRVTYNGKNFGWVYGAALQKVAATTMKNINGVPVYTQSAVALQSFDSGKYSVVKNSNHFVTAPSTYGVAPNYSAFDSEANTIKHSAGTGTTNFTTDMYLPSTYNASGDLGNAQSVALVGNYAYVMYTKQHTTSDQGFVIRYDLAKLRTYAKSANDLSVLRRAAYNKLNNKNLTDDQTAALSCMKIGPTFTTGHGQAMAYDKKTNQIWFIGKSGTSDEMSNLQELSQTTLKPDKEIDFKMGQYQTMPMNLTFDDQGNMYAYVKNAASWAPTNSVKVYKGTINSNNTVRFNLVMQGLKYAPGTHSQSIGFNAANQRLYFVADGSIESVPVNKLGKLSPNDVKEETFQSYDANNKKTATREFEGLAFDQTGNGYLLSLRGVELMKATSSDF</sequence>
<proteinExistence type="predicted"/>
<dbReference type="Proteomes" id="UP000076405">
    <property type="component" value="Chromosome"/>
</dbReference>
<dbReference type="Pfam" id="PF13457">
    <property type="entry name" value="GW"/>
    <property type="match status" value="2"/>
</dbReference>
<dbReference type="RefSeq" id="WP_056986615.1">
    <property type="nucleotide sequence ID" value="NZ_BAAAXI010000064.1"/>
</dbReference>